<sequence>MTVALGRPELRDAAFGEFLLQRHCFQHFAILALDEILPGRWAVEALEYLLRDVVAPFDNMVPGRLGDQPDQEELDHRGKRLQDTGQLPRPLALHFEGPVRGPAGNDRPEIPQGIVDRGELGAVLRVRELRDEHGRAALRVDDAEADDEAGGNEHSDIDADGLQDDAQEDQRAAHQDGPLAPDVIREIGHQRQSHDLSDREDGVE</sequence>
<feature type="region of interest" description="Disordered" evidence="1">
    <location>
        <begin position="81"/>
        <end position="113"/>
    </location>
</feature>
<gene>
    <name evidence="2" type="ORF">PV04_03179</name>
</gene>
<protein>
    <submittedName>
        <fullName evidence="2">Uncharacterized protein</fullName>
    </submittedName>
</protein>
<dbReference type="AlphaFoldDB" id="A0A0D2E9F8"/>
<proteinExistence type="predicted"/>
<reference evidence="2 3" key="1">
    <citation type="submission" date="2015-01" db="EMBL/GenBank/DDBJ databases">
        <title>The Genome Sequence of Capronia semiimmersa CBS27337.</title>
        <authorList>
            <consortium name="The Broad Institute Genomics Platform"/>
            <person name="Cuomo C."/>
            <person name="de Hoog S."/>
            <person name="Gorbushina A."/>
            <person name="Stielow B."/>
            <person name="Teixiera M."/>
            <person name="Abouelleil A."/>
            <person name="Chapman S.B."/>
            <person name="Priest M."/>
            <person name="Young S.K."/>
            <person name="Wortman J."/>
            <person name="Nusbaum C."/>
            <person name="Birren B."/>
        </authorList>
    </citation>
    <scope>NUCLEOTIDE SEQUENCE [LARGE SCALE GENOMIC DNA]</scope>
    <source>
        <strain evidence="2 3">CBS 27337</strain>
    </source>
</reference>
<evidence type="ECO:0000313" key="3">
    <source>
        <dbReference type="Proteomes" id="UP000054266"/>
    </source>
</evidence>
<feature type="compositionally biased region" description="Acidic residues" evidence="1">
    <location>
        <begin position="158"/>
        <end position="167"/>
    </location>
</feature>
<evidence type="ECO:0000256" key="1">
    <source>
        <dbReference type="SAM" id="MobiDB-lite"/>
    </source>
</evidence>
<feature type="region of interest" description="Disordered" evidence="1">
    <location>
        <begin position="137"/>
        <end position="204"/>
    </location>
</feature>
<dbReference type="Proteomes" id="UP000054266">
    <property type="component" value="Unassembled WGS sequence"/>
</dbReference>
<keyword evidence="3" id="KW-1185">Reference proteome</keyword>
<dbReference type="HOGENOM" id="CLU_1343085_0_0_1"/>
<organism evidence="2 3">
    <name type="scientific">Phialophora macrospora</name>
    <dbReference type="NCBI Taxonomy" id="1851006"/>
    <lineage>
        <taxon>Eukaryota</taxon>
        <taxon>Fungi</taxon>
        <taxon>Dikarya</taxon>
        <taxon>Ascomycota</taxon>
        <taxon>Pezizomycotina</taxon>
        <taxon>Eurotiomycetes</taxon>
        <taxon>Chaetothyriomycetidae</taxon>
        <taxon>Chaetothyriales</taxon>
        <taxon>Herpotrichiellaceae</taxon>
        <taxon>Phialophora</taxon>
    </lineage>
</organism>
<accession>A0A0D2E9F8</accession>
<evidence type="ECO:0000313" key="2">
    <source>
        <dbReference type="EMBL" id="KIW70952.1"/>
    </source>
</evidence>
<name>A0A0D2E9F8_9EURO</name>
<dbReference type="EMBL" id="KN846957">
    <property type="protein sequence ID" value="KIW70952.1"/>
    <property type="molecule type" value="Genomic_DNA"/>
</dbReference>
<feature type="compositionally biased region" description="Basic and acidic residues" evidence="1">
    <location>
        <begin position="183"/>
        <end position="204"/>
    </location>
</feature>